<protein>
    <submittedName>
        <fullName evidence="3">Pilus assembly protein TadE</fullName>
    </submittedName>
</protein>
<accession>A0A0U1Q2K3</accession>
<organism evidence="3 4">
    <name type="scientific">Lampropedia cohaerens</name>
    <dbReference type="NCBI Taxonomy" id="1610491"/>
    <lineage>
        <taxon>Bacteria</taxon>
        <taxon>Pseudomonadati</taxon>
        <taxon>Pseudomonadota</taxon>
        <taxon>Betaproteobacteria</taxon>
        <taxon>Burkholderiales</taxon>
        <taxon>Comamonadaceae</taxon>
        <taxon>Lampropedia</taxon>
    </lineage>
</organism>
<dbReference type="PATRIC" id="fig|1610491.3.peg.447"/>
<evidence type="ECO:0000313" key="4">
    <source>
        <dbReference type="Proteomes" id="UP000050580"/>
    </source>
</evidence>
<keyword evidence="1" id="KW-0812">Transmembrane</keyword>
<dbReference type="Proteomes" id="UP000050580">
    <property type="component" value="Unassembled WGS sequence"/>
</dbReference>
<feature type="transmembrane region" description="Helical" evidence="1">
    <location>
        <begin position="21"/>
        <end position="42"/>
    </location>
</feature>
<evidence type="ECO:0000313" key="3">
    <source>
        <dbReference type="EMBL" id="KKW68981.1"/>
    </source>
</evidence>
<keyword evidence="1" id="KW-0472">Membrane</keyword>
<dbReference type="InterPro" id="IPR012495">
    <property type="entry name" value="TadE-like_dom"/>
</dbReference>
<evidence type="ECO:0000259" key="2">
    <source>
        <dbReference type="Pfam" id="PF07811"/>
    </source>
</evidence>
<gene>
    <name evidence="3" type="ORF">AAV94_02145</name>
</gene>
<dbReference type="AlphaFoldDB" id="A0A0U1Q2K3"/>
<comment type="caution">
    <text evidence="3">The sequence shown here is derived from an EMBL/GenBank/DDBJ whole genome shotgun (WGS) entry which is preliminary data.</text>
</comment>
<dbReference type="STRING" id="1610491.AAV94_02145"/>
<dbReference type="OrthoDB" id="8688629at2"/>
<name>A0A0U1Q2K3_9BURK</name>
<reference evidence="3 4" key="1">
    <citation type="submission" date="2015-05" db="EMBL/GenBank/DDBJ databases">
        <title>Draft genome sequence of Lampropedia sp. CT6, isolated from the microbial mat of a hot water spring, located at Manikaran, India.</title>
        <authorList>
            <person name="Tripathi C."/>
            <person name="Rani P."/>
            <person name="Mahato N.K."/>
            <person name="Lal R."/>
        </authorList>
    </citation>
    <scope>NUCLEOTIDE SEQUENCE [LARGE SCALE GENOMIC DNA]</scope>
    <source>
        <strain evidence="3 4">CT6</strain>
    </source>
</reference>
<feature type="domain" description="TadE-like" evidence="2">
    <location>
        <begin position="21"/>
        <end position="63"/>
    </location>
</feature>
<sequence>MSRRPFPHRFRTLPGRSRQRGVYALEWAIIFPVFFMLLYAIISYGLTFLVRESMQWAAEDGARAVLRYQPTLEARFEHARNLILNERLDWLPAALKPAPEAIRIQICQVGSGICSPQQSCGMTVAERCVVQVDFTVPYGAAPLTPGLEMFGMQLLHPDTMHASASVLVDRGGL</sequence>
<dbReference type="Pfam" id="PF07811">
    <property type="entry name" value="TadE"/>
    <property type="match status" value="1"/>
</dbReference>
<dbReference type="EMBL" id="LBNQ01000010">
    <property type="protein sequence ID" value="KKW68981.1"/>
    <property type="molecule type" value="Genomic_DNA"/>
</dbReference>
<keyword evidence="1" id="KW-1133">Transmembrane helix</keyword>
<keyword evidence="4" id="KW-1185">Reference proteome</keyword>
<evidence type="ECO:0000256" key="1">
    <source>
        <dbReference type="SAM" id="Phobius"/>
    </source>
</evidence>
<dbReference type="RefSeq" id="WP_046740691.1">
    <property type="nucleotide sequence ID" value="NZ_LBNQ01000010.1"/>
</dbReference>
<proteinExistence type="predicted"/>